<organism evidence="1 2">
    <name type="scientific">Dethiosulfatarculus sandiegensis</name>
    <dbReference type="NCBI Taxonomy" id="1429043"/>
    <lineage>
        <taxon>Bacteria</taxon>
        <taxon>Pseudomonadati</taxon>
        <taxon>Thermodesulfobacteriota</taxon>
        <taxon>Desulfarculia</taxon>
        <taxon>Desulfarculales</taxon>
        <taxon>Desulfarculaceae</taxon>
        <taxon>Dethiosulfatarculus</taxon>
    </lineage>
</organism>
<proteinExistence type="predicted"/>
<evidence type="ECO:0000313" key="2">
    <source>
        <dbReference type="Proteomes" id="UP000032233"/>
    </source>
</evidence>
<evidence type="ECO:0000313" key="1">
    <source>
        <dbReference type="EMBL" id="KIX15464.1"/>
    </source>
</evidence>
<reference evidence="1 2" key="1">
    <citation type="submission" date="2013-11" db="EMBL/GenBank/DDBJ databases">
        <title>Metagenomic analysis of a methanogenic consortium involved in long chain n-alkane degradation.</title>
        <authorList>
            <person name="Davidova I.A."/>
            <person name="Callaghan A.V."/>
            <person name="Wawrik B."/>
            <person name="Pruitt S."/>
            <person name="Marks C."/>
            <person name="Duncan K.E."/>
            <person name="Suflita J.M."/>
        </authorList>
    </citation>
    <scope>NUCLEOTIDE SEQUENCE [LARGE SCALE GENOMIC DNA]</scope>
    <source>
        <strain evidence="1 2">SPR</strain>
    </source>
</reference>
<keyword evidence="2" id="KW-1185">Reference proteome</keyword>
<accession>A0A0D2JBH1</accession>
<comment type="caution">
    <text evidence="1">The sequence shown here is derived from an EMBL/GenBank/DDBJ whole genome shotgun (WGS) entry which is preliminary data.</text>
</comment>
<dbReference type="Proteomes" id="UP000032233">
    <property type="component" value="Unassembled WGS sequence"/>
</dbReference>
<protein>
    <submittedName>
        <fullName evidence="1">Uncharacterized protein</fullName>
    </submittedName>
</protein>
<dbReference type="AlphaFoldDB" id="A0A0D2JBH1"/>
<dbReference type="EMBL" id="AZAC01000003">
    <property type="protein sequence ID" value="KIX15464.1"/>
    <property type="molecule type" value="Genomic_DNA"/>
</dbReference>
<sequence length="64" mass="7286">MVEFFKDEITRNCSNCGETVVNDSKDYGCGQWCSADSPHQRNLCPKFKKSKHLFSGHAMPKALY</sequence>
<name>A0A0D2JBH1_9BACT</name>
<gene>
    <name evidence="1" type="ORF">X474_04185</name>
</gene>
<dbReference type="InParanoid" id="A0A0D2JBH1"/>